<dbReference type="AlphaFoldDB" id="A0A1J0KW01"/>
<comment type="function">
    <text evidence="2">Catalyzes the sequential condensation of isopentenyl diphosphate (IPP) with (2E,6E)-farnesyl diphosphate (E,E-FPP) to yield (2Z,6Z,10Z,14Z,18Z,22Z,26Z,30Z,34E,38E)-undecaprenyl diphosphate (di-trans,octa-cis-UPP). UPP is the precursor of glycosyl carrier lipid in the biosynthesis of bacterial cell wall polysaccharide components such as peptidoglycan and lipopolysaccharide.</text>
</comment>
<dbReference type="InterPro" id="IPR018520">
    <property type="entry name" value="UPP_synth-like_CS"/>
</dbReference>
<dbReference type="EMBL" id="CP009654">
    <property type="protein sequence ID" value="APC98000.1"/>
    <property type="molecule type" value="Genomic_DNA"/>
</dbReference>
<dbReference type="PANTHER" id="PTHR10291:SF0">
    <property type="entry name" value="DEHYDRODOLICHYL DIPHOSPHATE SYNTHASE 2"/>
    <property type="match status" value="1"/>
</dbReference>
<feature type="binding site" evidence="2">
    <location>
        <begin position="18"/>
        <end position="21"/>
    </location>
    <ligand>
        <name>substrate</name>
    </ligand>
</feature>
<feature type="binding site" evidence="2">
    <location>
        <position position="68"/>
    </location>
    <ligand>
        <name>substrate</name>
    </ligand>
</feature>
<feature type="binding site" evidence="2">
    <location>
        <begin position="190"/>
        <end position="192"/>
    </location>
    <ligand>
        <name>substrate</name>
    </ligand>
</feature>
<feature type="binding site" evidence="2">
    <location>
        <position position="66"/>
    </location>
    <ligand>
        <name>substrate</name>
    </ligand>
</feature>
<dbReference type="GO" id="GO:0008834">
    <property type="term" value="F:ditrans,polycis-undecaprenyl-diphosphate synthase [(2E,6E)-farnesyl-diphosphate specific] activity"/>
    <property type="evidence" value="ECO:0007669"/>
    <property type="project" value="UniProtKB-UniRule"/>
</dbReference>
<dbReference type="EC" id="2.5.1.31" evidence="2"/>
<name>A0A1J0KW01_9GAMM</name>
<comment type="catalytic activity">
    <reaction evidence="2">
        <text>8 isopentenyl diphosphate + (2E,6E)-farnesyl diphosphate = di-trans,octa-cis-undecaprenyl diphosphate + 8 diphosphate</text>
        <dbReference type="Rhea" id="RHEA:27551"/>
        <dbReference type="ChEBI" id="CHEBI:33019"/>
        <dbReference type="ChEBI" id="CHEBI:58405"/>
        <dbReference type="ChEBI" id="CHEBI:128769"/>
        <dbReference type="ChEBI" id="CHEBI:175763"/>
        <dbReference type="EC" id="2.5.1.31"/>
    </reaction>
</comment>
<keyword evidence="2" id="KW-0133">Cell shape</keyword>
<dbReference type="GO" id="GO:0008360">
    <property type="term" value="P:regulation of cell shape"/>
    <property type="evidence" value="ECO:0007669"/>
    <property type="project" value="UniProtKB-KW"/>
</dbReference>
<dbReference type="GO" id="GO:0009252">
    <property type="term" value="P:peptidoglycan biosynthetic process"/>
    <property type="evidence" value="ECO:0007669"/>
    <property type="project" value="UniProtKB-UniRule"/>
</dbReference>
<keyword evidence="1 2" id="KW-0808">Transferase</keyword>
<dbReference type="PANTHER" id="PTHR10291">
    <property type="entry name" value="DEHYDRODOLICHYL DIPHOSPHATE SYNTHASE FAMILY MEMBER"/>
    <property type="match status" value="1"/>
</dbReference>
<dbReference type="Proteomes" id="UP000182521">
    <property type="component" value="Chromosome"/>
</dbReference>
<dbReference type="HAMAP" id="MF_01139">
    <property type="entry name" value="ISPT"/>
    <property type="match status" value="1"/>
</dbReference>
<organism evidence="3 4">
    <name type="scientific">Francisella frigiditurris</name>
    <dbReference type="NCBI Taxonomy" id="1542390"/>
    <lineage>
        <taxon>Bacteria</taxon>
        <taxon>Pseudomonadati</taxon>
        <taxon>Pseudomonadota</taxon>
        <taxon>Gammaproteobacteria</taxon>
        <taxon>Thiotrichales</taxon>
        <taxon>Francisellaceae</taxon>
        <taxon>Francisella</taxon>
    </lineage>
</organism>
<dbReference type="SUPFAM" id="SSF64005">
    <property type="entry name" value="Undecaprenyl diphosphate synthase"/>
    <property type="match status" value="1"/>
</dbReference>
<keyword evidence="4" id="KW-1185">Reference proteome</keyword>
<accession>A0A1J0KW01</accession>
<dbReference type="Gene3D" id="3.40.1180.10">
    <property type="entry name" value="Decaprenyl diphosphate synthase-like"/>
    <property type="match status" value="1"/>
</dbReference>
<keyword evidence="2" id="KW-0479">Metal-binding</keyword>
<feature type="binding site" evidence="2">
    <location>
        <position position="22"/>
    </location>
    <ligand>
        <name>substrate</name>
    </ligand>
</feature>
<feature type="binding site" evidence="2">
    <location>
        <position position="184"/>
    </location>
    <ligand>
        <name>substrate</name>
    </ligand>
</feature>
<keyword evidence="2" id="KW-0961">Cell wall biogenesis/degradation</keyword>
<dbReference type="GO" id="GO:0071555">
    <property type="term" value="P:cell wall organization"/>
    <property type="evidence" value="ECO:0007669"/>
    <property type="project" value="UniProtKB-KW"/>
</dbReference>
<dbReference type="NCBIfam" id="TIGR00055">
    <property type="entry name" value="uppS"/>
    <property type="match status" value="1"/>
</dbReference>
<feature type="active site" description="Proton acceptor" evidence="2">
    <location>
        <position position="65"/>
    </location>
</feature>
<feature type="active site" evidence="2">
    <location>
        <position position="17"/>
    </location>
</feature>
<reference evidence="4" key="1">
    <citation type="submission" date="2014-10" db="EMBL/GenBank/DDBJ databases">
        <authorList>
            <person name="Kuske C.R."/>
            <person name="Challacombe J.F."/>
            <person name="Daligault H.E."/>
            <person name="Davenport K.W."/>
            <person name="Johnson S.L."/>
            <person name="Siddaramappa S."/>
            <person name="Petersen J.M."/>
        </authorList>
    </citation>
    <scope>NUCLEOTIDE SEQUENCE [LARGE SCALE GENOMIC DNA]</scope>
    <source>
        <strain evidence="4">CA97-1460</strain>
    </source>
</reference>
<keyword evidence="2" id="KW-0573">Peptidoglycan synthesis</keyword>
<dbReference type="GO" id="GO:0016094">
    <property type="term" value="P:polyprenol biosynthetic process"/>
    <property type="evidence" value="ECO:0007669"/>
    <property type="project" value="TreeGrafter"/>
</dbReference>
<dbReference type="KEGG" id="frc:KX01_183"/>
<evidence type="ECO:0000313" key="4">
    <source>
        <dbReference type="Proteomes" id="UP000182521"/>
    </source>
</evidence>
<dbReference type="PROSITE" id="PS01066">
    <property type="entry name" value="UPP_SYNTHASE"/>
    <property type="match status" value="1"/>
</dbReference>
<evidence type="ECO:0000256" key="2">
    <source>
        <dbReference type="HAMAP-Rule" id="MF_01139"/>
    </source>
</evidence>
<dbReference type="FunFam" id="3.40.1180.10:FF:000001">
    <property type="entry name" value="(2E,6E)-farnesyl-diphosphate-specific ditrans,polycis-undecaprenyl-diphosphate synthase"/>
    <property type="match status" value="1"/>
</dbReference>
<comment type="subunit">
    <text evidence="2">Homodimer.</text>
</comment>
<dbReference type="GO" id="GO:0000287">
    <property type="term" value="F:magnesium ion binding"/>
    <property type="evidence" value="ECO:0007669"/>
    <property type="project" value="UniProtKB-UniRule"/>
</dbReference>
<evidence type="ECO:0000256" key="1">
    <source>
        <dbReference type="ARBA" id="ARBA00022679"/>
    </source>
</evidence>
<dbReference type="CDD" id="cd00475">
    <property type="entry name" value="Cis_IPPS"/>
    <property type="match status" value="1"/>
</dbReference>
<dbReference type="InterPro" id="IPR036424">
    <property type="entry name" value="UPP_synth-like_sf"/>
</dbReference>
<feature type="binding site" evidence="2">
    <location>
        <position position="17"/>
    </location>
    <ligand>
        <name>Mg(2+)</name>
        <dbReference type="ChEBI" id="CHEBI:18420"/>
    </ligand>
</feature>
<dbReference type="GO" id="GO:0005829">
    <property type="term" value="C:cytosol"/>
    <property type="evidence" value="ECO:0007669"/>
    <property type="project" value="TreeGrafter"/>
</dbReference>
<proteinExistence type="inferred from homology"/>
<feature type="binding site" evidence="2">
    <location>
        <position position="30"/>
    </location>
    <ligand>
        <name>substrate</name>
    </ligand>
</feature>
<gene>
    <name evidence="2 3" type="primary">uppS</name>
    <name evidence="3" type="ORF">KX01_183</name>
</gene>
<dbReference type="OrthoDB" id="4191603at2"/>
<feature type="binding site" evidence="2">
    <location>
        <position position="34"/>
    </location>
    <ligand>
        <name>substrate</name>
    </ligand>
</feature>
<dbReference type="RefSeq" id="WP_071663208.1">
    <property type="nucleotide sequence ID" value="NZ_CP009654.1"/>
</dbReference>
<feature type="binding site" evidence="2">
    <location>
        <position position="203"/>
    </location>
    <ligand>
        <name>Mg(2+)</name>
        <dbReference type="ChEBI" id="CHEBI:18420"/>
    </ligand>
</feature>
<comment type="caution">
    <text evidence="2">Lacks conserved residue(s) required for the propagation of feature annotation.</text>
</comment>
<sequence>MSFGEKPSLRHVAIIMDGNGRWAKSRFKPRIFGHRSSVSRVDSTIEYCTENDVQTLTLFAFGRDNWSRPKDEVDDLMELFLKTLESKAEKLHKNNVKLTVVGDRKRLSSDLLAKIEEVEKLTAQNSALDLRLAVDYAGRWEILEAVKSLCLDFSGDEERIKNIEMQDLEKKLVAGSLPVDLLIRTSGEVRLSDFMLWQLAYAEMYFTKVMWPDFTKKEMQKAVDYYYTRQRRFGKSS</sequence>
<comment type="similarity">
    <text evidence="2">Belongs to the UPP synthase family.</text>
</comment>
<comment type="cofactor">
    <cofactor evidence="2">
        <name>Mg(2+)</name>
        <dbReference type="ChEBI" id="CHEBI:18420"/>
    </cofactor>
    <text evidence="2">Binds 2 magnesium ions per subunit.</text>
</comment>
<dbReference type="Pfam" id="PF01255">
    <property type="entry name" value="Prenyltransf"/>
    <property type="match status" value="1"/>
</dbReference>
<protein>
    <recommendedName>
        <fullName evidence="2">Ditrans,polycis-undecaprenyl-diphosphate synthase ((2E,6E)-farnesyl-diphosphate specific)</fullName>
        <ecNumber evidence="2">2.5.1.31</ecNumber>
    </recommendedName>
    <alternativeName>
        <fullName evidence="2">Ditrans,polycis-undecaprenylcistransferase</fullName>
    </alternativeName>
    <alternativeName>
        <fullName evidence="2">Undecaprenyl diphosphate synthase</fullName>
        <shortName evidence="2">UDS</shortName>
    </alternativeName>
    <alternativeName>
        <fullName evidence="2">Undecaprenyl pyrophosphate synthase</fullName>
        <shortName evidence="2">UPP synthase</shortName>
    </alternativeName>
</protein>
<dbReference type="STRING" id="1542390.KX01_183"/>
<dbReference type="InterPro" id="IPR001441">
    <property type="entry name" value="UPP_synth-like"/>
</dbReference>
<evidence type="ECO:0000313" key="3">
    <source>
        <dbReference type="EMBL" id="APC98000.1"/>
    </source>
</evidence>
<keyword evidence="2" id="KW-0460">Magnesium</keyword>